<keyword evidence="2" id="KW-1064">Adaptive immunity</keyword>
<dbReference type="AlphaFoldDB" id="A0A3L8Q4D6"/>
<feature type="domain" description="Ig-like" evidence="5">
    <location>
        <begin position="287"/>
        <end position="400"/>
    </location>
</feature>
<accession>A0A3L8Q4D6</accession>
<protein>
    <recommendedName>
        <fullName evidence="5">Ig-like domain-containing protein</fullName>
    </recommendedName>
</protein>
<dbReference type="InterPro" id="IPR050199">
    <property type="entry name" value="IgHV"/>
</dbReference>
<dbReference type="SMART" id="SM00406">
    <property type="entry name" value="IGv"/>
    <property type="match status" value="2"/>
</dbReference>
<feature type="non-terminal residue" evidence="6">
    <location>
        <position position="418"/>
    </location>
</feature>
<keyword evidence="3" id="KW-1280">Immunoglobulin</keyword>
<dbReference type="PROSITE" id="PS50835">
    <property type="entry name" value="IG_LIKE"/>
    <property type="match status" value="2"/>
</dbReference>
<evidence type="ECO:0000256" key="2">
    <source>
        <dbReference type="ARBA" id="ARBA00023130"/>
    </source>
</evidence>
<dbReference type="Proteomes" id="UP000276834">
    <property type="component" value="Unassembled WGS sequence"/>
</dbReference>
<name>A0A3L8Q4D6_CHLGU</name>
<dbReference type="GO" id="GO:0002250">
    <property type="term" value="P:adaptive immune response"/>
    <property type="evidence" value="ECO:0007669"/>
    <property type="project" value="UniProtKB-KW"/>
</dbReference>
<keyword evidence="1" id="KW-0391">Immunity</keyword>
<dbReference type="PANTHER" id="PTHR23266">
    <property type="entry name" value="IMMUNOGLOBULIN HEAVY CHAIN"/>
    <property type="match status" value="1"/>
</dbReference>
<dbReference type="SUPFAM" id="SSF48726">
    <property type="entry name" value="Immunoglobulin"/>
    <property type="match status" value="2"/>
</dbReference>
<sequence length="418" mass="43997">MGWYRQRPGQALEYIASINSGGSYTFYAPSFQGRFTISRDNGQSSVTLAMSSLRDEDSGSYFCAKHAYSRNADTSDGSDPASCHSPRRPQECPEVSPVVPSPSTDPALAPLSQTLLAQSLLGAAARIRRRPRGQRAAGSRPRGPKGAAGRALRGPGGGREGPEGTRERPRATGPGSAGVGTIGSTRTSTPITIDTFGTGITGGILVPEAAHGQRHRALPGVPGDPDPAPHRRRVSGVATIALDRCHELQALPGSLADPAHPKIPKIKPGAWVWVNSGAFPVPVSPFPAGLRAAVTLLESGGHLQPPGGSLRLLCRASGFNFGTYGMFWIRQRPGQALEFVAGINNDGATTYYGPSVRSRVRISRDTGQGSVRLAMSSLRDEDSGSYFCAKHAYSRNADTSDGSDPAHATSPRDPRSAQ</sequence>
<dbReference type="Gene3D" id="2.60.40.10">
    <property type="entry name" value="Immunoglobulins"/>
    <property type="match status" value="2"/>
</dbReference>
<reference evidence="6 7" key="1">
    <citation type="journal article" date="2018" name="Proc. R. Soc. B">
        <title>A non-coding region near Follistatin controls head colour polymorphism in the Gouldian finch.</title>
        <authorList>
            <person name="Toomey M.B."/>
            <person name="Marques C.I."/>
            <person name="Andrade P."/>
            <person name="Araujo P.M."/>
            <person name="Sabatino S."/>
            <person name="Gazda M.A."/>
            <person name="Afonso S."/>
            <person name="Lopes R.J."/>
            <person name="Corbo J.C."/>
            <person name="Carneiro M."/>
        </authorList>
    </citation>
    <scope>NUCLEOTIDE SEQUENCE [LARGE SCALE GENOMIC DNA]</scope>
    <source>
        <strain evidence="6">Red01</strain>
        <tissue evidence="6">Muscle</tissue>
    </source>
</reference>
<dbReference type="InterPro" id="IPR007110">
    <property type="entry name" value="Ig-like_dom"/>
</dbReference>
<keyword evidence="7" id="KW-1185">Reference proteome</keyword>
<evidence type="ECO:0000256" key="3">
    <source>
        <dbReference type="ARBA" id="ARBA00043265"/>
    </source>
</evidence>
<feature type="region of interest" description="Disordered" evidence="4">
    <location>
        <begin position="124"/>
        <end position="191"/>
    </location>
</feature>
<evidence type="ECO:0000313" key="7">
    <source>
        <dbReference type="Proteomes" id="UP000276834"/>
    </source>
</evidence>
<feature type="domain" description="Ig-like" evidence="5">
    <location>
        <begin position="1"/>
        <end position="75"/>
    </location>
</feature>
<evidence type="ECO:0000256" key="1">
    <source>
        <dbReference type="ARBA" id="ARBA00022859"/>
    </source>
</evidence>
<feature type="region of interest" description="Disordered" evidence="4">
    <location>
        <begin position="70"/>
        <end position="107"/>
    </location>
</feature>
<evidence type="ECO:0000313" key="6">
    <source>
        <dbReference type="EMBL" id="RLV62197.1"/>
    </source>
</evidence>
<dbReference type="InterPro" id="IPR036179">
    <property type="entry name" value="Ig-like_dom_sf"/>
</dbReference>
<organism evidence="6 7">
    <name type="scientific">Chloebia gouldiae</name>
    <name type="common">Gouldian finch</name>
    <name type="synonym">Erythrura gouldiae</name>
    <dbReference type="NCBI Taxonomy" id="44316"/>
    <lineage>
        <taxon>Eukaryota</taxon>
        <taxon>Metazoa</taxon>
        <taxon>Chordata</taxon>
        <taxon>Craniata</taxon>
        <taxon>Vertebrata</taxon>
        <taxon>Euteleostomi</taxon>
        <taxon>Archelosauria</taxon>
        <taxon>Archosauria</taxon>
        <taxon>Dinosauria</taxon>
        <taxon>Saurischia</taxon>
        <taxon>Theropoda</taxon>
        <taxon>Coelurosauria</taxon>
        <taxon>Aves</taxon>
        <taxon>Neognathae</taxon>
        <taxon>Neoaves</taxon>
        <taxon>Telluraves</taxon>
        <taxon>Australaves</taxon>
        <taxon>Passeriformes</taxon>
        <taxon>Passeroidea</taxon>
        <taxon>Passeridae</taxon>
        <taxon>Chloebia</taxon>
    </lineage>
</organism>
<dbReference type="Pfam" id="PF07686">
    <property type="entry name" value="V-set"/>
    <property type="match status" value="2"/>
</dbReference>
<evidence type="ECO:0000256" key="4">
    <source>
        <dbReference type="SAM" id="MobiDB-lite"/>
    </source>
</evidence>
<feature type="region of interest" description="Disordered" evidence="4">
    <location>
        <begin position="395"/>
        <end position="418"/>
    </location>
</feature>
<feature type="compositionally biased region" description="Low complexity" evidence="4">
    <location>
        <begin position="134"/>
        <end position="153"/>
    </location>
</feature>
<dbReference type="EMBL" id="QUSF01009911">
    <property type="protein sequence ID" value="RLV62197.1"/>
    <property type="molecule type" value="Genomic_DNA"/>
</dbReference>
<feature type="compositionally biased region" description="Basic and acidic residues" evidence="4">
    <location>
        <begin position="160"/>
        <end position="170"/>
    </location>
</feature>
<evidence type="ECO:0000259" key="5">
    <source>
        <dbReference type="PROSITE" id="PS50835"/>
    </source>
</evidence>
<dbReference type="OrthoDB" id="8865476at2759"/>
<dbReference type="GO" id="GO:0019814">
    <property type="term" value="C:immunoglobulin complex"/>
    <property type="evidence" value="ECO:0007669"/>
    <property type="project" value="UniProtKB-KW"/>
</dbReference>
<dbReference type="GO" id="GO:0005576">
    <property type="term" value="C:extracellular region"/>
    <property type="evidence" value="ECO:0007669"/>
    <property type="project" value="UniProtKB-ARBA"/>
</dbReference>
<dbReference type="InterPro" id="IPR013783">
    <property type="entry name" value="Ig-like_fold"/>
</dbReference>
<proteinExistence type="predicted"/>
<comment type="caution">
    <text evidence="6">The sequence shown here is derived from an EMBL/GenBank/DDBJ whole genome shotgun (WGS) entry which is preliminary data.</text>
</comment>
<gene>
    <name evidence="6" type="ORF">DV515_00019565</name>
</gene>
<dbReference type="InterPro" id="IPR013106">
    <property type="entry name" value="Ig_V-set"/>
</dbReference>